<proteinExistence type="predicted"/>
<reference evidence="1" key="3">
    <citation type="submission" date="2010-09" db="EMBL/GenBank/DDBJ databases">
        <title>Annotation of Gaeumannomyces graminis var. tritici R3-111a-1.</title>
        <authorList>
            <consortium name="The Broad Institute Genome Sequencing Platform"/>
            <person name="Ma L.-J."/>
            <person name="Dead R."/>
            <person name="Young S.K."/>
            <person name="Zeng Q."/>
            <person name="Gargeya S."/>
            <person name="Fitzgerald M."/>
            <person name="Haas B."/>
            <person name="Abouelleil A."/>
            <person name="Alvarado L."/>
            <person name="Arachchi H.M."/>
            <person name="Berlin A."/>
            <person name="Brown A."/>
            <person name="Chapman S.B."/>
            <person name="Chen Z."/>
            <person name="Dunbar C."/>
            <person name="Freedman E."/>
            <person name="Gearin G."/>
            <person name="Gellesch M."/>
            <person name="Goldberg J."/>
            <person name="Griggs A."/>
            <person name="Gujja S."/>
            <person name="Heiman D."/>
            <person name="Howarth C."/>
            <person name="Larson L."/>
            <person name="Lui A."/>
            <person name="MacDonald P.J.P."/>
            <person name="Mehta T."/>
            <person name="Montmayeur A."/>
            <person name="Murphy C."/>
            <person name="Neiman D."/>
            <person name="Pearson M."/>
            <person name="Priest M."/>
            <person name="Roberts A."/>
            <person name="Saif S."/>
            <person name="Shea T."/>
            <person name="Shenoy N."/>
            <person name="Sisk P."/>
            <person name="Stolte C."/>
            <person name="Sykes S."/>
            <person name="Yandava C."/>
            <person name="Wortman J."/>
            <person name="Nusbaum C."/>
            <person name="Birren B."/>
        </authorList>
    </citation>
    <scope>NUCLEOTIDE SEQUENCE</scope>
    <source>
        <strain evidence="1">R3-111a-1</strain>
    </source>
</reference>
<protein>
    <submittedName>
        <fullName evidence="1 2">Uncharacterized protein</fullName>
    </submittedName>
</protein>
<reference evidence="2" key="5">
    <citation type="submission" date="2018-04" db="UniProtKB">
        <authorList>
            <consortium name="EnsemblFungi"/>
        </authorList>
    </citation>
    <scope>IDENTIFICATION</scope>
    <source>
        <strain evidence="2">R3-111a-1</strain>
    </source>
</reference>
<gene>
    <name evidence="2" type="primary">20349772</name>
    <name evidence="1" type="ORF">GGTG_09314</name>
</gene>
<dbReference type="HOGENOM" id="CLU_2941886_0_0_1"/>
<dbReference type="EnsemblFungi" id="EJT72448">
    <property type="protein sequence ID" value="EJT72448"/>
    <property type="gene ID" value="GGTG_09314"/>
</dbReference>
<sequence>MKIRAHGDSVCKRSKLKRLEMTGGSTTGGGVIDLWKRNDFFPKHAFCRSSRMQEIYLHEM</sequence>
<organism evidence="1">
    <name type="scientific">Gaeumannomyces tritici (strain R3-111a-1)</name>
    <name type="common">Wheat and barley take-all root rot fungus</name>
    <name type="synonym">Gaeumannomyces graminis var. tritici</name>
    <dbReference type="NCBI Taxonomy" id="644352"/>
    <lineage>
        <taxon>Eukaryota</taxon>
        <taxon>Fungi</taxon>
        <taxon>Dikarya</taxon>
        <taxon>Ascomycota</taxon>
        <taxon>Pezizomycotina</taxon>
        <taxon>Sordariomycetes</taxon>
        <taxon>Sordariomycetidae</taxon>
        <taxon>Magnaporthales</taxon>
        <taxon>Magnaporthaceae</taxon>
        <taxon>Gaeumannomyces</taxon>
    </lineage>
</organism>
<name>J3P717_GAET3</name>
<reference evidence="2" key="4">
    <citation type="journal article" date="2015" name="G3 (Bethesda)">
        <title>Genome sequences of three phytopathogenic species of the Magnaporthaceae family of fungi.</title>
        <authorList>
            <person name="Okagaki L.H."/>
            <person name="Nunes C.C."/>
            <person name="Sailsbery J."/>
            <person name="Clay B."/>
            <person name="Brown D."/>
            <person name="John T."/>
            <person name="Oh Y."/>
            <person name="Young N."/>
            <person name="Fitzgerald M."/>
            <person name="Haas B.J."/>
            <person name="Zeng Q."/>
            <person name="Young S."/>
            <person name="Adiconis X."/>
            <person name="Fan L."/>
            <person name="Levin J.Z."/>
            <person name="Mitchell T.K."/>
            <person name="Okubara P.A."/>
            <person name="Farman M.L."/>
            <person name="Kohn L.M."/>
            <person name="Birren B."/>
            <person name="Ma L.-J."/>
            <person name="Dean R.A."/>
        </authorList>
    </citation>
    <scope>NUCLEOTIDE SEQUENCE</scope>
    <source>
        <strain evidence="2">R3-111a-1</strain>
    </source>
</reference>
<reference evidence="1" key="2">
    <citation type="submission" date="2010-07" db="EMBL/GenBank/DDBJ databases">
        <authorList>
            <consortium name="The Broad Institute Genome Sequencing Platform"/>
            <consortium name="Broad Institute Genome Sequencing Center for Infectious Disease"/>
            <person name="Ma L.-J."/>
            <person name="Dead R."/>
            <person name="Young S."/>
            <person name="Zeng Q."/>
            <person name="Koehrsen M."/>
            <person name="Alvarado L."/>
            <person name="Berlin A."/>
            <person name="Chapman S.B."/>
            <person name="Chen Z."/>
            <person name="Freedman E."/>
            <person name="Gellesch M."/>
            <person name="Goldberg J."/>
            <person name="Griggs A."/>
            <person name="Gujja S."/>
            <person name="Heilman E.R."/>
            <person name="Heiman D."/>
            <person name="Hepburn T."/>
            <person name="Howarth C."/>
            <person name="Jen D."/>
            <person name="Larson L."/>
            <person name="Mehta T."/>
            <person name="Neiman D."/>
            <person name="Pearson M."/>
            <person name="Roberts A."/>
            <person name="Saif S."/>
            <person name="Shea T."/>
            <person name="Shenoy N."/>
            <person name="Sisk P."/>
            <person name="Stolte C."/>
            <person name="Sykes S."/>
            <person name="Walk T."/>
            <person name="White J."/>
            <person name="Yandava C."/>
            <person name="Haas B."/>
            <person name="Nusbaum C."/>
            <person name="Birren B."/>
        </authorList>
    </citation>
    <scope>NUCLEOTIDE SEQUENCE</scope>
    <source>
        <strain evidence="1">R3-111a-1</strain>
    </source>
</reference>
<evidence type="ECO:0000313" key="1">
    <source>
        <dbReference type="EMBL" id="EJT72448.1"/>
    </source>
</evidence>
<dbReference type="AlphaFoldDB" id="J3P717"/>
<dbReference type="Proteomes" id="UP000006039">
    <property type="component" value="Unassembled WGS sequence"/>
</dbReference>
<evidence type="ECO:0000313" key="2">
    <source>
        <dbReference type="EnsemblFungi" id="EJT72448"/>
    </source>
</evidence>
<dbReference type="EMBL" id="GL385399">
    <property type="protein sequence ID" value="EJT72448.1"/>
    <property type="molecule type" value="Genomic_DNA"/>
</dbReference>
<evidence type="ECO:0000313" key="3">
    <source>
        <dbReference type="Proteomes" id="UP000006039"/>
    </source>
</evidence>
<accession>J3P717</accession>
<dbReference type="GeneID" id="20349772"/>
<dbReference type="RefSeq" id="XP_009225422.1">
    <property type="nucleotide sequence ID" value="XM_009227158.1"/>
</dbReference>
<dbReference type="VEuPathDB" id="FungiDB:GGTG_09314"/>
<keyword evidence="3" id="KW-1185">Reference proteome</keyword>
<reference evidence="3" key="1">
    <citation type="submission" date="2010-07" db="EMBL/GenBank/DDBJ databases">
        <title>The genome sequence of Gaeumannomyces graminis var. tritici strain R3-111a-1.</title>
        <authorList>
            <consortium name="The Broad Institute Genome Sequencing Platform"/>
            <person name="Ma L.-J."/>
            <person name="Dead R."/>
            <person name="Young S."/>
            <person name="Zeng Q."/>
            <person name="Koehrsen M."/>
            <person name="Alvarado L."/>
            <person name="Berlin A."/>
            <person name="Chapman S.B."/>
            <person name="Chen Z."/>
            <person name="Freedman E."/>
            <person name="Gellesch M."/>
            <person name="Goldberg J."/>
            <person name="Griggs A."/>
            <person name="Gujja S."/>
            <person name="Heilman E.R."/>
            <person name="Heiman D."/>
            <person name="Hepburn T."/>
            <person name="Howarth C."/>
            <person name="Jen D."/>
            <person name="Larson L."/>
            <person name="Mehta T."/>
            <person name="Neiman D."/>
            <person name="Pearson M."/>
            <person name="Roberts A."/>
            <person name="Saif S."/>
            <person name="Shea T."/>
            <person name="Shenoy N."/>
            <person name="Sisk P."/>
            <person name="Stolte C."/>
            <person name="Sykes S."/>
            <person name="Walk T."/>
            <person name="White J."/>
            <person name="Yandava C."/>
            <person name="Haas B."/>
            <person name="Nusbaum C."/>
            <person name="Birren B."/>
        </authorList>
    </citation>
    <scope>NUCLEOTIDE SEQUENCE [LARGE SCALE GENOMIC DNA]</scope>
    <source>
        <strain evidence="3">R3-111a-1</strain>
    </source>
</reference>